<evidence type="ECO:0000256" key="7">
    <source>
        <dbReference type="RuleBase" id="RU363032"/>
    </source>
</evidence>
<keyword evidence="3" id="KW-1003">Cell membrane</keyword>
<feature type="transmembrane region" description="Helical" evidence="7">
    <location>
        <begin position="91"/>
        <end position="112"/>
    </location>
</feature>
<dbReference type="Gene3D" id="1.10.3720.10">
    <property type="entry name" value="MetI-like"/>
    <property type="match status" value="1"/>
</dbReference>
<feature type="transmembrane region" description="Helical" evidence="7">
    <location>
        <begin position="124"/>
        <end position="147"/>
    </location>
</feature>
<evidence type="ECO:0000256" key="8">
    <source>
        <dbReference type="SAM" id="MobiDB-lite"/>
    </source>
</evidence>
<evidence type="ECO:0000313" key="10">
    <source>
        <dbReference type="EMBL" id="NMH96820.1"/>
    </source>
</evidence>
<name>A0ABX1S5G3_9PSEU</name>
<evidence type="ECO:0000256" key="6">
    <source>
        <dbReference type="ARBA" id="ARBA00023136"/>
    </source>
</evidence>
<gene>
    <name evidence="10" type="ORF">HF526_05745</name>
</gene>
<feature type="transmembrane region" description="Helical" evidence="7">
    <location>
        <begin position="193"/>
        <end position="222"/>
    </location>
</feature>
<dbReference type="Proteomes" id="UP000820669">
    <property type="component" value="Unassembled WGS sequence"/>
</dbReference>
<accession>A0ABX1S5G3</accession>
<dbReference type="EMBL" id="JAAXLA010000007">
    <property type="protein sequence ID" value="NMH96820.1"/>
    <property type="molecule type" value="Genomic_DNA"/>
</dbReference>
<sequence>MPTEESAHPVAGALSTAGGQARPPTPRRTGALWRGRASTWTGVVAAVALWELLPRLGILPAEYIPPASVVLPTLVGLFGDGAFWSDLGATLAGWVIGLSLSTVVAVPLGLLIGTTPALHRATRVLIEFFRPIPSVALIPLAILVFGITLDMKVFLIVFATFWPILVQSVYGVQDVDPVARDSARSFGLNRREIFFHITLPSAAPYVVTGLRLASALAIVLAVTGELVAGAPGLGRSILVAQSAGASDLMYALIVVTGLVSLLLSAALSAVERTLLHWHQSHRVVQS</sequence>
<keyword evidence="2 7" id="KW-0813">Transport</keyword>
<evidence type="ECO:0000256" key="5">
    <source>
        <dbReference type="ARBA" id="ARBA00022989"/>
    </source>
</evidence>
<dbReference type="CDD" id="cd06261">
    <property type="entry name" value="TM_PBP2"/>
    <property type="match status" value="1"/>
</dbReference>
<dbReference type="Pfam" id="PF00528">
    <property type="entry name" value="BPD_transp_1"/>
    <property type="match status" value="1"/>
</dbReference>
<evidence type="ECO:0000259" key="9">
    <source>
        <dbReference type="PROSITE" id="PS50928"/>
    </source>
</evidence>
<feature type="transmembrane region" description="Helical" evidence="7">
    <location>
        <begin position="248"/>
        <end position="270"/>
    </location>
</feature>
<evidence type="ECO:0000256" key="2">
    <source>
        <dbReference type="ARBA" id="ARBA00022448"/>
    </source>
</evidence>
<feature type="region of interest" description="Disordered" evidence="8">
    <location>
        <begin position="1"/>
        <end position="31"/>
    </location>
</feature>
<evidence type="ECO:0000256" key="3">
    <source>
        <dbReference type="ARBA" id="ARBA00022475"/>
    </source>
</evidence>
<dbReference type="InterPro" id="IPR035906">
    <property type="entry name" value="MetI-like_sf"/>
</dbReference>
<feature type="transmembrane region" description="Helical" evidence="7">
    <location>
        <begin position="153"/>
        <end position="172"/>
    </location>
</feature>
<keyword evidence="4 7" id="KW-0812">Transmembrane</keyword>
<organism evidence="10 11">
    <name type="scientific">Pseudonocardia acidicola</name>
    <dbReference type="NCBI Taxonomy" id="2724939"/>
    <lineage>
        <taxon>Bacteria</taxon>
        <taxon>Bacillati</taxon>
        <taxon>Actinomycetota</taxon>
        <taxon>Actinomycetes</taxon>
        <taxon>Pseudonocardiales</taxon>
        <taxon>Pseudonocardiaceae</taxon>
        <taxon>Pseudonocardia</taxon>
    </lineage>
</organism>
<protein>
    <submittedName>
        <fullName evidence="10">ABC transporter permease</fullName>
    </submittedName>
</protein>
<evidence type="ECO:0000313" key="11">
    <source>
        <dbReference type="Proteomes" id="UP000820669"/>
    </source>
</evidence>
<comment type="caution">
    <text evidence="10">The sequence shown here is derived from an EMBL/GenBank/DDBJ whole genome shotgun (WGS) entry which is preliminary data.</text>
</comment>
<proteinExistence type="inferred from homology"/>
<keyword evidence="6 7" id="KW-0472">Membrane</keyword>
<keyword evidence="5 7" id="KW-1133">Transmembrane helix</keyword>
<evidence type="ECO:0000256" key="1">
    <source>
        <dbReference type="ARBA" id="ARBA00004651"/>
    </source>
</evidence>
<dbReference type="PANTHER" id="PTHR30151">
    <property type="entry name" value="ALKANE SULFONATE ABC TRANSPORTER-RELATED, MEMBRANE SUBUNIT"/>
    <property type="match status" value="1"/>
</dbReference>
<reference evidence="10 11" key="1">
    <citation type="submission" date="2020-04" db="EMBL/GenBank/DDBJ databases">
        <authorList>
            <person name="Klaysubun C."/>
            <person name="Duangmal K."/>
            <person name="Lipun K."/>
        </authorList>
    </citation>
    <scope>NUCLEOTIDE SEQUENCE [LARGE SCALE GENOMIC DNA]</scope>
    <source>
        <strain evidence="10 11">K10HN5</strain>
    </source>
</reference>
<evidence type="ECO:0000256" key="4">
    <source>
        <dbReference type="ARBA" id="ARBA00022692"/>
    </source>
</evidence>
<dbReference type="InterPro" id="IPR000515">
    <property type="entry name" value="MetI-like"/>
</dbReference>
<comment type="subcellular location">
    <subcellularLocation>
        <location evidence="1 7">Cell membrane</location>
        <topology evidence="1 7">Multi-pass membrane protein</topology>
    </subcellularLocation>
</comment>
<dbReference type="PANTHER" id="PTHR30151:SF0">
    <property type="entry name" value="ABC TRANSPORTER PERMEASE PROTEIN MJ0413-RELATED"/>
    <property type="match status" value="1"/>
</dbReference>
<feature type="domain" description="ABC transmembrane type-1" evidence="9">
    <location>
        <begin position="87"/>
        <end position="271"/>
    </location>
</feature>
<dbReference type="SUPFAM" id="SSF161098">
    <property type="entry name" value="MetI-like"/>
    <property type="match status" value="1"/>
</dbReference>
<dbReference type="PROSITE" id="PS50928">
    <property type="entry name" value="ABC_TM1"/>
    <property type="match status" value="1"/>
</dbReference>
<comment type="similarity">
    <text evidence="7">Belongs to the binding-protein-dependent transport system permease family.</text>
</comment>
<keyword evidence="11" id="KW-1185">Reference proteome</keyword>